<proteinExistence type="predicted"/>
<dbReference type="PANTHER" id="PTHR46017:SF1">
    <property type="entry name" value="ALPHA-MANNOSIDASE 2C1"/>
    <property type="match status" value="1"/>
</dbReference>
<feature type="region of interest" description="Disordered" evidence="1">
    <location>
        <begin position="389"/>
        <end position="409"/>
    </location>
</feature>
<dbReference type="Gene3D" id="2.70.98.30">
    <property type="entry name" value="Golgi alpha-mannosidase II, domain 4"/>
    <property type="match status" value="1"/>
</dbReference>
<dbReference type="Proteomes" id="UP000587760">
    <property type="component" value="Unassembled WGS sequence"/>
</dbReference>
<protein>
    <recommendedName>
        <fullName evidence="2">Glycoside hydrolase family 38 N-terminal domain-containing protein</fullName>
    </recommendedName>
</protein>
<keyword evidence="4" id="KW-1185">Reference proteome</keyword>
<dbReference type="Gene3D" id="2.60.40.1180">
    <property type="entry name" value="Golgi alpha-mannosidase II"/>
    <property type="match status" value="1"/>
</dbReference>
<dbReference type="GO" id="GO:0004559">
    <property type="term" value="F:alpha-mannosidase activity"/>
    <property type="evidence" value="ECO:0007669"/>
    <property type="project" value="InterPro"/>
</dbReference>
<dbReference type="CDD" id="cd10791">
    <property type="entry name" value="GH38N_AMII_like_1"/>
    <property type="match status" value="1"/>
</dbReference>
<organism evidence="3 4">
    <name type="scientific">Spirochaeta isovalerica</name>
    <dbReference type="NCBI Taxonomy" id="150"/>
    <lineage>
        <taxon>Bacteria</taxon>
        <taxon>Pseudomonadati</taxon>
        <taxon>Spirochaetota</taxon>
        <taxon>Spirochaetia</taxon>
        <taxon>Spirochaetales</taxon>
        <taxon>Spirochaetaceae</taxon>
        <taxon>Spirochaeta</taxon>
    </lineage>
</organism>
<comment type="caution">
    <text evidence="3">The sequence shown here is derived from an EMBL/GenBank/DDBJ whole genome shotgun (WGS) entry which is preliminary data.</text>
</comment>
<dbReference type="GO" id="GO:0030246">
    <property type="term" value="F:carbohydrate binding"/>
    <property type="evidence" value="ECO:0007669"/>
    <property type="project" value="InterPro"/>
</dbReference>
<gene>
    <name evidence="3" type="ORF">HNR50_001596</name>
</gene>
<dbReference type="AlphaFoldDB" id="A0A841RB80"/>
<evidence type="ECO:0000313" key="3">
    <source>
        <dbReference type="EMBL" id="MBB6479938.1"/>
    </source>
</evidence>
<feature type="compositionally biased region" description="Polar residues" evidence="1">
    <location>
        <begin position="396"/>
        <end position="409"/>
    </location>
</feature>
<dbReference type="InterPro" id="IPR011330">
    <property type="entry name" value="Glyco_hydro/deAcase_b/a-brl"/>
</dbReference>
<evidence type="ECO:0000256" key="1">
    <source>
        <dbReference type="SAM" id="MobiDB-lite"/>
    </source>
</evidence>
<sequence length="840" mass="94764">MKKWKVCLIHHTHFDIGYTHTQKEVLDIQFRNQEQAMDLVDANRNRPENAQFRWNPEATWALKKWLSKAGQKQIDRFVSMVRSGHIGLDGLFANMHTALCRPEELIRMMDWKREFEKLTGTTIDSAMITDVPGWNWGMVPALSEEGIRYLSAGTNHMDRIGSTIKEWGDKPFYWVSPSGREKILLWVHGKGYAWFHTGLNKTKNLRNKLRYGRIRRYLDSLEKKNYPYDTVILRYNIGSDNGPPDPDLSAIVEDWNKAHKDIELVISTNSGAMADFEKNYGDQLPRYRGDLTAYWEDGVLSTARETAIAREASERLIQAGNLAIMTGGESGRRYEAEAWEQVLLFNEHTWGAHNSISRPDHPFARSQWDWKKQRALKGEEGVHRFLTETLGGQPESGHSYSGLLNDQSHGGSREKSLSVYNSLSWPVSRIVEISTAFNSVADEEGNPVPSQRLSNGRLAFFAASVPAFGLRSYRLSETGPAPFEGGCYIEGYRFGNDRISCEIDRDTGRISSLVLDNREYVPEKGTEGFNSFVLVPGKFPSLRKSEATGAGVSIDMVDKGPLRVSFRISRKAPRCHEFISDISIDAWSDEVRIHNVLDRPVSRRKEGLHFAFPMDIPGGVLRYDSAWGTVRLEEDQLPGANRNFISASRWVDVSGPEKGMSCVLMDAPIFKSGELVHDPVRSGPPGLCGWLDTVDYKGTVYSYVMNNYWQTNFKADQPGKTLFRYVFRPHGSYSPEENYRSSLENLQPLQVTAAEGKQIRELPRTSCEAVVISSLERRDGSLFMRLVNISDDVCDTSLLIGKNSMEASQFSLAGSGKEGNLNGNQITLVPGETVLVKIKE</sequence>
<dbReference type="Gene3D" id="3.20.110.10">
    <property type="entry name" value="Glycoside hydrolase 38, N terminal domain"/>
    <property type="match status" value="1"/>
</dbReference>
<dbReference type="InterPro" id="IPR027291">
    <property type="entry name" value="Glyco_hydro_38_N_sf"/>
</dbReference>
<name>A0A841RB80_9SPIO</name>
<dbReference type="InterPro" id="IPR011013">
    <property type="entry name" value="Gal_mutarotase_sf_dom"/>
</dbReference>
<dbReference type="InterPro" id="IPR013780">
    <property type="entry name" value="Glyco_hydro_b"/>
</dbReference>
<dbReference type="PANTHER" id="PTHR46017">
    <property type="entry name" value="ALPHA-MANNOSIDASE 2C1"/>
    <property type="match status" value="1"/>
</dbReference>
<dbReference type="SUPFAM" id="SSF88713">
    <property type="entry name" value="Glycoside hydrolase/deacetylase"/>
    <property type="match status" value="1"/>
</dbReference>
<dbReference type="SUPFAM" id="SSF74650">
    <property type="entry name" value="Galactose mutarotase-like"/>
    <property type="match status" value="1"/>
</dbReference>
<dbReference type="EMBL" id="JACHGJ010000002">
    <property type="protein sequence ID" value="MBB6479938.1"/>
    <property type="molecule type" value="Genomic_DNA"/>
</dbReference>
<dbReference type="RefSeq" id="WP_184745620.1">
    <property type="nucleotide sequence ID" value="NZ_JACHGJ010000002.1"/>
</dbReference>
<evidence type="ECO:0000313" key="4">
    <source>
        <dbReference type="Proteomes" id="UP000587760"/>
    </source>
</evidence>
<evidence type="ECO:0000259" key="2">
    <source>
        <dbReference type="Pfam" id="PF01074"/>
    </source>
</evidence>
<feature type="domain" description="Glycoside hydrolase family 38 N-terminal" evidence="2">
    <location>
        <begin position="5"/>
        <end position="287"/>
    </location>
</feature>
<dbReference type="Pfam" id="PF01074">
    <property type="entry name" value="Glyco_hydro_38N"/>
    <property type="match status" value="1"/>
</dbReference>
<dbReference type="InterPro" id="IPR000602">
    <property type="entry name" value="Glyco_hydro_38_N"/>
</dbReference>
<accession>A0A841RB80</accession>
<reference evidence="3 4" key="1">
    <citation type="submission" date="2020-08" db="EMBL/GenBank/DDBJ databases">
        <title>Genomic Encyclopedia of Type Strains, Phase IV (KMG-IV): sequencing the most valuable type-strain genomes for metagenomic binning, comparative biology and taxonomic classification.</title>
        <authorList>
            <person name="Goeker M."/>
        </authorList>
    </citation>
    <scope>NUCLEOTIDE SEQUENCE [LARGE SCALE GENOMIC DNA]</scope>
    <source>
        <strain evidence="3 4">DSM 2461</strain>
    </source>
</reference>
<dbReference type="GO" id="GO:0009313">
    <property type="term" value="P:oligosaccharide catabolic process"/>
    <property type="evidence" value="ECO:0007669"/>
    <property type="project" value="TreeGrafter"/>
</dbReference>
<dbReference type="GO" id="GO:0006013">
    <property type="term" value="P:mannose metabolic process"/>
    <property type="evidence" value="ECO:0007669"/>
    <property type="project" value="InterPro"/>
</dbReference>